<dbReference type="EMBL" id="WHUW01000018">
    <property type="protein sequence ID" value="KAF8437469.1"/>
    <property type="molecule type" value="Genomic_DNA"/>
</dbReference>
<organism evidence="1 2">
    <name type="scientific">Boletus edulis BED1</name>
    <dbReference type="NCBI Taxonomy" id="1328754"/>
    <lineage>
        <taxon>Eukaryota</taxon>
        <taxon>Fungi</taxon>
        <taxon>Dikarya</taxon>
        <taxon>Basidiomycota</taxon>
        <taxon>Agaricomycotina</taxon>
        <taxon>Agaricomycetes</taxon>
        <taxon>Agaricomycetidae</taxon>
        <taxon>Boletales</taxon>
        <taxon>Boletineae</taxon>
        <taxon>Boletaceae</taxon>
        <taxon>Boletoideae</taxon>
        <taxon>Boletus</taxon>
    </lineage>
</organism>
<comment type="caution">
    <text evidence="1">The sequence shown here is derived from an EMBL/GenBank/DDBJ whole genome shotgun (WGS) entry which is preliminary data.</text>
</comment>
<gene>
    <name evidence="1" type="ORF">L210DRAFT_3761751</name>
</gene>
<accession>A0AAD4BRD8</accession>
<dbReference type="AlphaFoldDB" id="A0AAD4BRD8"/>
<dbReference type="Proteomes" id="UP001194468">
    <property type="component" value="Unassembled WGS sequence"/>
</dbReference>
<reference evidence="1" key="2">
    <citation type="journal article" date="2020" name="Nat. Commun.">
        <title>Large-scale genome sequencing of mycorrhizal fungi provides insights into the early evolution of symbiotic traits.</title>
        <authorList>
            <person name="Miyauchi S."/>
            <person name="Kiss E."/>
            <person name="Kuo A."/>
            <person name="Drula E."/>
            <person name="Kohler A."/>
            <person name="Sanchez-Garcia M."/>
            <person name="Morin E."/>
            <person name="Andreopoulos B."/>
            <person name="Barry K.W."/>
            <person name="Bonito G."/>
            <person name="Buee M."/>
            <person name="Carver A."/>
            <person name="Chen C."/>
            <person name="Cichocki N."/>
            <person name="Clum A."/>
            <person name="Culley D."/>
            <person name="Crous P.W."/>
            <person name="Fauchery L."/>
            <person name="Girlanda M."/>
            <person name="Hayes R.D."/>
            <person name="Keri Z."/>
            <person name="LaButti K."/>
            <person name="Lipzen A."/>
            <person name="Lombard V."/>
            <person name="Magnuson J."/>
            <person name="Maillard F."/>
            <person name="Murat C."/>
            <person name="Nolan M."/>
            <person name="Ohm R.A."/>
            <person name="Pangilinan J."/>
            <person name="Pereira M.F."/>
            <person name="Perotto S."/>
            <person name="Peter M."/>
            <person name="Pfister S."/>
            <person name="Riley R."/>
            <person name="Sitrit Y."/>
            <person name="Stielow J.B."/>
            <person name="Szollosi G."/>
            <person name="Zifcakova L."/>
            <person name="Stursova M."/>
            <person name="Spatafora J.W."/>
            <person name="Tedersoo L."/>
            <person name="Vaario L.M."/>
            <person name="Yamada A."/>
            <person name="Yan M."/>
            <person name="Wang P."/>
            <person name="Xu J."/>
            <person name="Bruns T."/>
            <person name="Baldrian P."/>
            <person name="Vilgalys R."/>
            <person name="Dunand C."/>
            <person name="Henrissat B."/>
            <person name="Grigoriev I.V."/>
            <person name="Hibbett D."/>
            <person name="Nagy L.G."/>
            <person name="Martin F.M."/>
        </authorList>
    </citation>
    <scope>NUCLEOTIDE SEQUENCE</scope>
    <source>
        <strain evidence="1">BED1</strain>
    </source>
</reference>
<proteinExistence type="predicted"/>
<sequence>MAVDLESYASPQIDLFKELDRAALAKDLSLLAKPLHKDYHHVIHPPSLGKLPVNRDDWLASMAEAFNTPMQFERASYTGATQSSPRLNSLTDLPFRRGSSREGCSSCPFKGLFEDRTDESIWIVGFASGEDGSLKIKEIEQFADTSNYLDVIQAGKASK</sequence>
<evidence type="ECO:0000313" key="2">
    <source>
        <dbReference type="Proteomes" id="UP001194468"/>
    </source>
</evidence>
<protein>
    <submittedName>
        <fullName evidence="1">Uncharacterized protein</fullName>
    </submittedName>
</protein>
<name>A0AAD4BRD8_BOLED</name>
<reference evidence="1" key="1">
    <citation type="submission" date="2019-10" db="EMBL/GenBank/DDBJ databases">
        <authorList>
            <consortium name="DOE Joint Genome Institute"/>
            <person name="Kuo A."/>
            <person name="Miyauchi S."/>
            <person name="Kiss E."/>
            <person name="Drula E."/>
            <person name="Kohler A."/>
            <person name="Sanchez-Garcia M."/>
            <person name="Andreopoulos B."/>
            <person name="Barry K.W."/>
            <person name="Bonito G."/>
            <person name="Buee M."/>
            <person name="Carver A."/>
            <person name="Chen C."/>
            <person name="Cichocki N."/>
            <person name="Clum A."/>
            <person name="Culley D."/>
            <person name="Crous P.W."/>
            <person name="Fauchery L."/>
            <person name="Girlanda M."/>
            <person name="Hayes R."/>
            <person name="Keri Z."/>
            <person name="LaButti K."/>
            <person name="Lipzen A."/>
            <person name="Lombard V."/>
            <person name="Magnuson J."/>
            <person name="Maillard F."/>
            <person name="Morin E."/>
            <person name="Murat C."/>
            <person name="Nolan M."/>
            <person name="Ohm R."/>
            <person name="Pangilinan J."/>
            <person name="Pereira M."/>
            <person name="Perotto S."/>
            <person name="Peter M."/>
            <person name="Riley R."/>
            <person name="Sitrit Y."/>
            <person name="Stielow B."/>
            <person name="Szollosi G."/>
            <person name="Zifcakova L."/>
            <person name="Stursova M."/>
            <person name="Spatafora J.W."/>
            <person name="Tedersoo L."/>
            <person name="Vaario L.-M."/>
            <person name="Yamada A."/>
            <person name="Yan M."/>
            <person name="Wang P."/>
            <person name="Xu J."/>
            <person name="Bruns T."/>
            <person name="Baldrian P."/>
            <person name="Vilgalys R."/>
            <person name="Henrissat B."/>
            <person name="Grigoriev I.V."/>
            <person name="Hibbett D."/>
            <person name="Nagy L.G."/>
            <person name="Martin F.M."/>
        </authorList>
    </citation>
    <scope>NUCLEOTIDE SEQUENCE</scope>
    <source>
        <strain evidence="1">BED1</strain>
    </source>
</reference>
<keyword evidence="2" id="KW-1185">Reference proteome</keyword>
<evidence type="ECO:0000313" key="1">
    <source>
        <dbReference type="EMBL" id="KAF8437469.1"/>
    </source>
</evidence>